<reference evidence="3" key="1">
    <citation type="journal article" date="2017" name="Nat. Ecol. Evol.">
        <title>Genome expansion and lineage-specific genetic innovations in the forest pathogenic fungi Armillaria.</title>
        <authorList>
            <person name="Sipos G."/>
            <person name="Prasanna A.N."/>
            <person name="Walter M.C."/>
            <person name="O'Connor E."/>
            <person name="Balint B."/>
            <person name="Krizsan K."/>
            <person name="Kiss B."/>
            <person name="Hess J."/>
            <person name="Varga T."/>
            <person name="Slot J."/>
            <person name="Riley R."/>
            <person name="Boka B."/>
            <person name="Rigling D."/>
            <person name="Barry K."/>
            <person name="Lee J."/>
            <person name="Mihaltcheva S."/>
            <person name="LaButti K."/>
            <person name="Lipzen A."/>
            <person name="Waldron R."/>
            <person name="Moloney N.M."/>
            <person name="Sperisen C."/>
            <person name="Kredics L."/>
            <person name="Vagvoelgyi C."/>
            <person name="Patrignani A."/>
            <person name="Fitzpatrick D."/>
            <person name="Nagy I."/>
            <person name="Doyle S."/>
            <person name="Anderson J.B."/>
            <person name="Grigoriev I.V."/>
            <person name="Gueldener U."/>
            <person name="Muensterkoetter M."/>
            <person name="Nagy L.G."/>
        </authorList>
    </citation>
    <scope>NUCLEOTIDE SEQUENCE [LARGE SCALE GENOMIC DNA]</scope>
    <source>
        <strain evidence="3">Ar21-2</strain>
    </source>
</reference>
<gene>
    <name evidence="2" type="ORF">ARMGADRAFT_1030267</name>
</gene>
<name>A0A2H3DX69_ARMGA</name>
<dbReference type="InParanoid" id="A0A2H3DX69"/>
<proteinExistence type="predicted"/>
<keyword evidence="1" id="KW-0812">Transmembrane</keyword>
<keyword evidence="1" id="KW-1133">Transmembrane helix</keyword>
<feature type="transmembrane region" description="Helical" evidence="1">
    <location>
        <begin position="263"/>
        <end position="281"/>
    </location>
</feature>
<sequence>MKTLEHAIVILTQRLGTRFAKAFGGKDPAGDESRILTLGYDARQTSGESAGGKRVIQLDPATAIMLCSRVKRCTYQSGLYLLGDDPAVYIRRNVIVTRNMTVVESSTMINTRLTIGHDQVHYICGYWKRLSWNVSGVEAHRFLSRRASSFSVMLVSQLVGIYTGIFAVTMWNITISKSQRIGWPMVVAIILLYILTSIDGILSLCSTVGHISHGQNIWMRYLGATEGHNMLASVGPGAAGIICNILADSAMIWCCWMVWGQHYLIIVLPSLCLVSGTDGATDIRNPVLYAAFSLATTLWCTLLIIYRILSVGWENSEAGGGVRPYWHLIEILVESSTLYSGIAPTLLIGCVAAGHARPDDSWQGSIMSSLHFGQVQSQTGTQDSIFTINLDDDPEAHMERTDEPDSECIQTGSQRVRVSSDDIETQLEEVEIGCSATTVVLRQ</sequence>
<feature type="transmembrane region" description="Helical" evidence="1">
    <location>
        <begin position="185"/>
        <end position="211"/>
    </location>
</feature>
<feature type="transmembrane region" description="Helical" evidence="1">
    <location>
        <begin position="287"/>
        <end position="306"/>
    </location>
</feature>
<keyword evidence="1" id="KW-0472">Membrane</keyword>
<accession>A0A2H3DX69</accession>
<evidence type="ECO:0000256" key="1">
    <source>
        <dbReference type="SAM" id="Phobius"/>
    </source>
</evidence>
<protein>
    <submittedName>
        <fullName evidence="2">Uncharacterized protein</fullName>
    </submittedName>
</protein>
<feature type="transmembrane region" description="Helical" evidence="1">
    <location>
        <begin position="231"/>
        <end position="256"/>
    </location>
</feature>
<organism evidence="2 3">
    <name type="scientific">Armillaria gallica</name>
    <name type="common">Bulbous honey fungus</name>
    <name type="synonym">Armillaria bulbosa</name>
    <dbReference type="NCBI Taxonomy" id="47427"/>
    <lineage>
        <taxon>Eukaryota</taxon>
        <taxon>Fungi</taxon>
        <taxon>Dikarya</taxon>
        <taxon>Basidiomycota</taxon>
        <taxon>Agaricomycotina</taxon>
        <taxon>Agaricomycetes</taxon>
        <taxon>Agaricomycetidae</taxon>
        <taxon>Agaricales</taxon>
        <taxon>Marasmiineae</taxon>
        <taxon>Physalacriaceae</taxon>
        <taxon>Armillaria</taxon>
    </lineage>
</organism>
<feature type="transmembrane region" description="Helical" evidence="1">
    <location>
        <begin position="150"/>
        <end position="173"/>
    </location>
</feature>
<dbReference type="OrthoDB" id="3010544at2759"/>
<dbReference type="EMBL" id="KZ293656">
    <property type="protein sequence ID" value="PBK93687.1"/>
    <property type="molecule type" value="Genomic_DNA"/>
</dbReference>
<keyword evidence="3" id="KW-1185">Reference proteome</keyword>
<dbReference type="Proteomes" id="UP000217790">
    <property type="component" value="Unassembled WGS sequence"/>
</dbReference>
<evidence type="ECO:0000313" key="2">
    <source>
        <dbReference type="EMBL" id="PBK93687.1"/>
    </source>
</evidence>
<evidence type="ECO:0000313" key="3">
    <source>
        <dbReference type="Proteomes" id="UP000217790"/>
    </source>
</evidence>
<dbReference type="AlphaFoldDB" id="A0A2H3DX69"/>